<keyword evidence="4" id="KW-0067">ATP-binding</keyword>
<feature type="non-terminal residue" evidence="4">
    <location>
        <position position="1"/>
    </location>
</feature>
<dbReference type="PANTHER" id="PTHR43166">
    <property type="entry name" value="AMINO ACID IMPORT ATP-BINDING PROTEIN"/>
    <property type="match status" value="1"/>
</dbReference>
<sequence>HVRRRVGMIFQHFNLFPHLTARQNVELAPRRVLGLPAAECRRRAELLLSRVGLEEFVGRYPGQLSGGQQQRVAIARALAMEPSVMLFDEPTSALDPETVGEVLNVMKELASGGMTMVVVTHEVNFAREVGSRILFMDKGVIVEEGTPQELLLHPRHLRTQQFLQAVL</sequence>
<dbReference type="EMBL" id="VBAO01000489">
    <property type="protein sequence ID" value="TMI77010.1"/>
    <property type="molecule type" value="Genomic_DNA"/>
</dbReference>
<proteinExistence type="inferred from homology"/>
<dbReference type="Pfam" id="PF00005">
    <property type="entry name" value="ABC_tran"/>
    <property type="match status" value="1"/>
</dbReference>
<dbReference type="PROSITE" id="PS00211">
    <property type="entry name" value="ABC_TRANSPORTER_1"/>
    <property type="match status" value="1"/>
</dbReference>
<reference evidence="4 5" key="1">
    <citation type="journal article" date="2019" name="Nat. Microbiol.">
        <title>Mediterranean grassland soil C-N compound turnover is dependent on rainfall and depth, and is mediated by genomically divergent microorganisms.</title>
        <authorList>
            <person name="Diamond S."/>
            <person name="Andeer P.F."/>
            <person name="Li Z."/>
            <person name="Crits-Christoph A."/>
            <person name="Burstein D."/>
            <person name="Anantharaman K."/>
            <person name="Lane K.R."/>
            <person name="Thomas B.C."/>
            <person name="Pan C."/>
            <person name="Northen T.R."/>
            <person name="Banfield J.F."/>
        </authorList>
    </citation>
    <scope>NUCLEOTIDE SEQUENCE [LARGE SCALE GENOMIC DNA]</scope>
    <source>
        <strain evidence="4">NP_7</strain>
    </source>
</reference>
<evidence type="ECO:0000256" key="2">
    <source>
        <dbReference type="ARBA" id="ARBA00022448"/>
    </source>
</evidence>
<keyword evidence="2" id="KW-0813">Transport</keyword>
<keyword evidence="4" id="KW-0547">Nucleotide-binding</keyword>
<evidence type="ECO:0000256" key="1">
    <source>
        <dbReference type="ARBA" id="ARBA00005417"/>
    </source>
</evidence>
<name>A0A537J0C8_9BACT</name>
<dbReference type="InterPro" id="IPR017871">
    <property type="entry name" value="ABC_transporter-like_CS"/>
</dbReference>
<accession>A0A537J0C8</accession>
<evidence type="ECO:0000259" key="3">
    <source>
        <dbReference type="PROSITE" id="PS50893"/>
    </source>
</evidence>
<dbReference type="InterPro" id="IPR050086">
    <property type="entry name" value="MetN_ABC_transporter-like"/>
</dbReference>
<dbReference type="InterPro" id="IPR003439">
    <property type="entry name" value="ABC_transporter-like_ATP-bd"/>
</dbReference>
<dbReference type="Gene3D" id="3.40.50.300">
    <property type="entry name" value="P-loop containing nucleotide triphosphate hydrolases"/>
    <property type="match status" value="1"/>
</dbReference>
<dbReference type="AlphaFoldDB" id="A0A537J0C8"/>
<dbReference type="GO" id="GO:0016887">
    <property type="term" value="F:ATP hydrolysis activity"/>
    <property type="evidence" value="ECO:0007669"/>
    <property type="project" value="InterPro"/>
</dbReference>
<feature type="domain" description="ABC transporter" evidence="3">
    <location>
        <begin position="2"/>
        <end position="163"/>
    </location>
</feature>
<dbReference type="PROSITE" id="PS50893">
    <property type="entry name" value="ABC_TRANSPORTER_2"/>
    <property type="match status" value="1"/>
</dbReference>
<protein>
    <submittedName>
        <fullName evidence="4">Amino acid ABC transporter ATP-binding protein</fullName>
    </submittedName>
</protein>
<dbReference type="SUPFAM" id="SSF52540">
    <property type="entry name" value="P-loop containing nucleoside triphosphate hydrolases"/>
    <property type="match status" value="1"/>
</dbReference>
<dbReference type="Proteomes" id="UP000320048">
    <property type="component" value="Unassembled WGS sequence"/>
</dbReference>
<dbReference type="InterPro" id="IPR027417">
    <property type="entry name" value="P-loop_NTPase"/>
</dbReference>
<comment type="caution">
    <text evidence="4">The sequence shown here is derived from an EMBL/GenBank/DDBJ whole genome shotgun (WGS) entry which is preliminary data.</text>
</comment>
<gene>
    <name evidence="4" type="ORF">E6H04_14595</name>
</gene>
<evidence type="ECO:0000313" key="4">
    <source>
        <dbReference type="EMBL" id="TMI77010.1"/>
    </source>
</evidence>
<comment type="similarity">
    <text evidence="1">Belongs to the ABC transporter superfamily.</text>
</comment>
<organism evidence="4 5">
    <name type="scientific">Candidatus Segetimicrobium genomatis</name>
    <dbReference type="NCBI Taxonomy" id="2569760"/>
    <lineage>
        <taxon>Bacteria</taxon>
        <taxon>Bacillati</taxon>
        <taxon>Candidatus Sysuimicrobiota</taxon>
        <taxon>Candidatus Sysuimicrobiia</taxon>
        <taxon>Candidatus Sysuimicrobiales</taxon>
        <taxon>Candidatus Segetimicrobiaceae</taxon>
        <taxon>Candidatus Segetimicrobium</taxon>
    </lineage>
</organism>
<dbReference type="PANTHER" id="PTHR43166:SF4">
    <property type="entry name" value="PHOSPHONATES IMPORT ATP-BINDING PROTEIN PHNC"/>
    <property type="match status" value="1"/>
</dbReference>
<dbReference type="GO" id="GO:0005524">
    <property type="term" value="F:ATP binding"/>
    <property type="evidence" value="ECO:0007669"/>
    <property type="project" value="UniProtKB-KW"/>
</dbReference>
<evidence type="ECO:0000313" key="5">
    <source>
        <dbReference type="Proteomes" id="UP000320048"/>
    </source>
</evidence>